<dbReference type="RefSeq" id="WP_232187432.1">
    <property type="nucleotide sequence ID" value="NZ_JAIOAP010000012.1"/>
</dbReference>
<dbReference type="Pfam" id="PF11877">
    <property type="entry name" value="DUF3397"/>
    <property type="match status" value="1"/>
</dbReference>
<feature type="transmembrane region" description="Helical" evidence="1">
    <location>
        <begin position="104"/>
        <end position="126"/>
    </location>
</feature>
<comment type="caution">
    <text evidence="2">The sequence shown here is derived from an EMBL/GenBank/DDBJ whole genome shotgun (WGS) entry which is preliminary data.</text>
</comment>
<accession>A0ABV1KZA1</accession>
<proteinExistence type="predicted"/>
<feature type="transmembrane region" description="Helical" evidence="1">
    <location>
        <begin position="66"/>
        <end position="84"/>
    </location>
</feature>
<dbReference type="Proteomes" id="UP001493487">
    <property type="component" value="Unassembled WGS sequence"/>
</dbReference>
<reference evidence="2 3" key="1">
    <citation type="journal article" date="2023" name="Genome Announc.">
        <title>Pan-Genome Analyses of the Genus Cohnella and Proposal of the Novel Species Cohnella silvisoli sp. nov., Isolated from Forest Soil.</title>
        <authorList>
            <person name="Wang C."/>
            <person name="Mao L."/>
            <person name="Bao G."/>
            <person name="Zhu H."/>
        </authorList>
    </citation>
    <scope>NUCLEOTIDE SEQUENCE [LARGE SCALE GENOMIC DNA]</scope>
    <source>
        <strain evidence="2 3">NL03-T5-1</strain>
    </source>
</reference>
<keyword evidence="3" id="KW-1185">Reference proteome</keyword>
<name>A0ABV1KZA1_9BACL</name>
<evidence type="ECO:0000313" key="2">
    <source>
        <dbReference type="EMBL" id="MEQ4485132.1"/>
    </source>
</evidence>
<organism evidence="2 3">
    <name type="scientific">Cohnella silvisoli</name>
    <dbReference type="NCBI Taxonomy" id="2873699"/>
    <lineage>
        <taxon>Bacteria</taxon>
        <taxon>Bacillati</taxon>
        <taxon>Bacillota</taxon>
        <taxon>Bacilli</taxon>
        <taxon>Bacillales</taxon>
        <taxon>Paenibacillaceae</taxon>
        <taxon>Cohnella</taxon>
    </lineage>
</organism>
<dbReference type="EMBL" id="JASKHM010000014">
    <property type="protein sequence ID" value="MEQ4485132.1"/>
    <property type="molecule type" value="Genomic_DNA"/>
</dbReference>
<feature type="transmembrane region" description="Helical" evidence="1">
    <location>
        <begin position="12"/>
        <end position="31"/>
    </location>
</feature>
<feature type="transmembrane region" description="Helical" evidence="1">
    <location>
        <begin position="43"/>
        <end position="60"/>
    </location>
</feature>
<sequence length="130" mass="14442">MNSIWESLVHAYAFLATVPIVPFLLVYIVASVRGGDRKRAFRLAMDVTNAFLIGCVAYLLNSRLNTNFGLFFIVLLLLIGGGLIGNAQNRIRGKVDTAKLVRAVWRLSFFGMAVMYVLLMTLKLLFPTAT</sequence>
<keyword evidence="1" id="KW-0472">Membrane</keyword>
<dbReference type="InterPro" id="IPR024515">
    <property type="entry name" value="DUF3397"/>
</dbReference>
<gene>
    <name evidence="2" type="ORF">QJS35_22340</name>
</gene>
<evidence type="ECO:0000256" key="1">
    <source>
        <dbReference type="SAM" id="Phobius"/>
    </source>
</evidence>
<protein>
    <submittedName>
        <fullName evidence="2">DUF3397 domain-containing protein</fullName>
    </submittedName>
</protein>
<keyword evidence="1" id="KW-1133">Transmembrane helix</keyword>
<keyword evidence="1" id="KW-0812">Transmembrane</keyword>
<evidence type="ECO:0000313" key="3">
    <source>
        <dbReference type="Proteomes" id="UP001493487"/>
    </source>
</evidence>